<evidence type="ECO:0000313" key="3">
    <source>
        <dbReference type="Proteomes" id="UP000187429"/>
    </source>
</evidence>
<gene>
    <name evidence="2" type="ORF">AYI69_g6072</name>
</gene>
<reference evidence="3" key="1">
    <citation type="submission" date="2017-01" db="EMBL/GenBank/DDBJ databases">
        <authorList>
            <person name="Wang Y."/>
            <person name="White M."/>
            <person name="Kvist S."/>
            <person name="Moncalvo J.-M."/>
        </authorList>
    </citation>
    <scope>NUCLEOTIDE SEQUENCE [LARGE SCALE GENOMIC DNA]</scope>
    <source>
        <strain evidence="3">ID-206-W2</strain>
    </source>
</reference>
<accession>A0A1R1Y1G6</accession>
<feature type="signal peptide" evidence="1">
    <location>
        <begin position="1"/>
        <end position="19"/>
    </location>
</feature>
<comment type="caution">
    <text evidence="2">The sequence shown here is derived from an EMBL/GenBank/DDBJ whole genome shotgun (WGS) entry which is preliminary data.</text>
</comment>
<keyword evidence="3" id="KW-1185">Reference proteome</keyword>
<organism evidence="2 3">
    <name type="scientific">Smittium culicis</name>
    <dbReference type="NCBI Taxonomy" id="133412"/>
    <lineage>
        <taxon>Eukaryota</taxon>
        <taxon>Fungi</taxon>
        <taxon>Fungi incertae sedis</taxon>
        <taxon>Zoopagomycota</taxon>
        <taxon>Kickxellomycotina</taxon>
        <taxon>Harpellomycetes</taxon>
        <taxon>Harpellales</taxon>
        <taxon>Legeriomycetaceae</taxon>
        <taxon>Smittium</taxon>
    </lineage>
</organism>
<feature type="chain" id="PRO_5012909903" evidence="1">
    <location>
        <begin position="20"/>
        <end position="431"/>
    </location>
</feature>
<protein>
    <submittedName>
        <fullName evidence="2">Uncharacterized protein</fullName>
    </submittedName>
</protein>
<keyword evidence="1" id="KW-0732">Signal</keyword>
<name>A0A1R1Y1G6_9FUNG</name>
<dbReference type="Proteomes" id="UP000187429">
    <property type="component" value="Unassembled WGS sequence"/>
</dbReference>
<evidence type="ECO:0000256" key="1">
    <source>
        <dbReference type="SAM" id="SignalP"/>
    </source>
</evidence>
<dbReference type="EMBL" id="LSSM01002664">
    <property type="protein sequence ID" value="OMJ20797.1"/>
    <property type="molecule type" value="Genomic_DNA"/>
</dbReference>
<sequence>MIRAGTLILILTLSALVFPMPNLNNIENDLDYSKINMIDEDYNGNTKNPLDISKKDQKTNSIKDFLRSEELRTKDVVIKEIVNTENKELDASEKNQDILMNNIASLLNNSQNDDKDYSKNISPEKTSNIQNSNQSIVQNVVENKIRQDLYYSTIDYIIEKTVYINENEPGATKTDKAPNEENLVSILNEQVPNPENTELAASPAQGKTLYQTLNKTIENDSVTKSIPQTDEGKNILVRDVPTKTDSNNLKVAEVGIVPKNKEIITVTKSLKNGQRTIFLVIKNAPKNNQRAIHNILHPKISNANGRYIQNYAYSPSVGYTENIQLGDNPYISPIFRNSFKYKKNCGCRGKKYRHHRKNCGCRKNNIRYNVNPNLIELGQTQNNMCRKIFCVRNRCGKLVCRAFYVPCKKTSTTITRSPTSTTRIIPPLTPV</sequence>
<dbReference type="OrthoDB" id="5655729at2759"/>
<evidence type="ECO:0000313" key="2">
    <source>
        <dbReference type="EMBL" id="OMJ20797.1"/>
    </source>
</evidence>
<proteinExistence type="predicted"/>
<dbReference type="AlphaFoldDB" id="A0A1R1Y1G6"/>